<evidence type="ECO:0000259" key="2">
    <source>
        <dbReference type="Pfam" id="PF12850"/>
    </source>
</evidence>
<evidence type="ECO:0000313" key="3">
    <source>
        <dbReference type="EMBL" id="VYU37388.1"/>
    </source>
</evidence>
<dbReference type="EMBL" id="CACRUT010000015">
    <property type="protein sequence ID" value="VYU37388.1"/>
    <property type="molecule type" value="Genomic_DNA"/>
</dbReference>
<dbReference type="InterPro" id="IPR024654">
    <property type="entry name" value="Calcineurin-like_PHP_lpxH"/>
</dbReference>
<dbReference type="Pfam" id="PF12850">
    <property type="entry name" value="Metallophos_2"/>
    <property type="match status" value="1"/>
</dbReference>
<dbReference type="RefSeq" id="WP_412442087.1">
    <property type="nucleotide sequence ID" value="NZ_CACRUT010000015.1"/>
</dbReference>
<protein>
    <submittedName>
        <fullName evidence="3">Calcineurin-like phosphoesterase superfamily domain protein</fullName>
    </submittedName>
</protein>
<reference evidence="3" key="1">
    <citation type="submission" date="2019-11" db="EMBL/GenBank/DDBJ databases">
        <authorList>
            <person name="Feng L."/>
        </authorList>
    </citation>
    <scope>NUCLEOTIDE SEQUENCE</scope>
    <source>
        <strain evidence="3">PclaraLFYP37</strain>
    </source>
</reference>
<evidence type="ECO:0000256" key="1">
    <source>
        <dbReference type="ARBA" id="ARBA00008950"/>
    </source>
</evidence>
<proteinExistence type="inferred from homology"/>
<feature type="domain" description="Calcineurin-like phosphoesterase" evidence="2">
    <location>
        <begin position="3"/>
        <end position="149"/>
    </location>
</feature>
<dbReference type="SUPFAM" id="SSF56300">
    <property type="entry name" value="Metallo-dependent phosphatases"/>
    <property type="match status" value="1"/>
</dbReference>
<dbReference type="InterPro" id="IPR029052">
    <property type="entry name" value="Metallo-depent_PP-like"/>
</dbReference>
<accession>A0A6N3EC95</accession>
<organism evidence="3">
    <name type="scientific">Paraprevotella clara</name>
    <dbReference type="NCBI Taxonomy" id="454154"/>
    <lineage>
        <taxon>Bacteria</taxon>
        <taxon>Pseudomonadati</taxon>
        <taxon>Bacteroidota</taxon>
        <taxon>Bacteroidia</taxon>
        <taxon>Bacteroidales</taxon>
        <taxon>Prevotellaceae</taxon>
        <taxon>Paraprevotella</taxon>
    </lineage>
</organism>
<gene>
    <name evidence="3" type="ORF">PCLFYP37_02668</name>
</gene>
<comment type="similarity">
    <text evidence="1">Belongs to the metallophosphoesterase superfamily. YfcE family.</text>
</comment>
<dbReference type="Gene3D" id="3.60.21.10">
    <property type="match status" value="1"/>
</dbReference>
<sequence length="171" mass="19490">MKRIGLLSDTHSFWDPKYLEYFEECDEIWHAGDIGSMEVVQKLSAFRPFRAVYGNCDGGDIRKMFGEKLRWRCEDAEVLMTHIGGYPGKYAPGIRTQLYNRPPHLFICGHSHILKVQFDPKLGLLHINPGAAGIMGWHKVRTLVRFTIEGQAFKDLEVIEIPRTEGSSGIL</sequence>
<dbReference type="AlphaFoldDB" id="A0A6N3EC95"/>
<name>A0A6N3EC95_9BACT</name>